<comment type="caution">
    <text evidence="11">The sequence shown here is derived from an EMBL/GenBank/DDBJ whole genome shotgun (WGS) entry which is preliminary data.</text>
</comment>
<evidence type="ECO:0000313" key="12">
    <source>
        <dbReference type="Proteomes" id="UP000612362"/>
    </source>
</evidence>
<keyword evidence="6 9" id="KW-0067">ATP-binding</keyword>
<dbReference type="PROSITE" id="PS50011">
    <property type="entry name" value="PROTEIN_KINASE_DOM"/>
    <property type="match status" value="1"/>
</dbReference>
<keyword evidence="3" id="KW-0808">Transferase</keyword>
<evidence type="ECO:0000256" key="3">
    <source>
        <dbReference type="ARBA" id="ARBA00022679"/>
    </source>
</evidence>
<organism evidence="11 12">
    <name type="scientific">Ktedonospora formicarum</name>
    <dbReference type="NCBI Taxonomy" id="2778364"/>
    <lineage>
        <taxon>Bacteria</taxon>
        <taxon>Bacillati</taxon>
        <taxon>Chloroflexota</taxon>
        <taxon>Ktedonobacteria</taxon>
        <taxon>Ktedonobacterales</taxon>
        <taxon>Ktedonobacteraceae</taxon>
        <taxon>Ktedonospora</taxon>
    </lineage>
</organism>
<dbReference type="PANTHER" id="PTHR43289">
    <property type="entry name" value="MITOGEN-ACTIVATED PROTEIN KINASE KINASE KINASE 20-RELATED"/>
    <property type="match status" value="1"/>
</dbReference>
<dbReference type="EC" id="2.7.11.1" evidence="1"/>
<keyword evidence="12" id="KW-1185">Reference proteome</keyword>
<accession>A0A8J3ICF7</accession>
<keyword evidence="4 9" id="KW-0547">Nucleotide-binding</keyword>
<dbReference type="InterPro" id="IPR011009">
    <property type="entry name" value="Kinase-like_dom_sf"/>
</dbReference>
<dbReference type="FunFam" id="3.30.200.20:FF:000035">
    <property type="entry name" value="Serine/threonine protein kinase Stk1"/>
    <property type="match status" value="1"/>
</dbReference>
<evidence type="ECO:0000256" key="1">
    <source>
        <dbReference type="ARBA" id="ARBA00012513"/>
    </source>
</evidence>
<dbReference type="PROSITE" id="PS00107">
    <property type="entry name" value="PROTEIN_KINASE_ATP"/>
    <property type="match status" value="1"/>
</dbReference>
<evidence type="ECO:0000256" key="6">
    <source>
        <dbReference type="ARBA" id="ARBA00022840"/>
    </source>
</evidence>
<dbReference type="InterPro" id="IPR017441">
    <property type="entry name" value="Protein_kinase_ATP_BS"/>
</dbReference>
<feature type="domain" description="Protein kinase" evidence="10">
    <location>
        <begin position="19"/>
        <end position="270"/>
    </location>
</feature>
<sequence length="270" mass="29887">MVYDGNIPQQTAGRTLGRYQIVRRIGRGGMADVWLCTDPRLNRQVAIKTLPAHDPQDTEFTRKFKIEAQAAAALTHPHIVSVHDYGEHRLPDGQVITFIVMPYISGGSLADRIETLLNTGTGMSVEEAVTYLSQAASAIDYAHQQGLIHRDIKPGNMLLRDTSWLLLSDFGIARLLSNSTEEMQTGTGFGTPEYMAPEQARGRGVGASDIYSLAVIAFQLFTGRLPFVAETTYTLTMQHILAPPPPRARLIHSYPSSWNGLFCMVWKKSQ</sequence>
<dbReference type="SMART" id="SM00220">
    <property type="entry name" value="S_TKc"/>
    <property type="match status" value="1"/>
</dbReference>
<keyword evidence="5" id="KW-0418">Kinase</keyword>
<dbReference type="Pfam" id="PF00069">
    <property type="entry name" value="Pkinase"/>
    <property type="match status" value="1"/>
</dbReference>
<dbReference type="PANTHER" id="PTHR43289:SF6">
    <property type="entry name" value="SERINE_THREONINE-PROTEIN KINASE NEKL-3"/>
    <property type="match status" value="1"/>
</dbReference>
<evidence type="ECO:0000256" key="9">
    <source>
        <dbReference type="PROSITE-ProRule" id="PRU10141"/>
    </source>
</evidence>
<dbReference type="GO" id="GO:0004674">
    <property type="term" value="F:protein serine/threonine kinase activity"/>
    <property type="evidence" value="ECO:0007669"/>
    <property type="project" value="UniProtKB-KW"/>
</dbReference>
<proteinExistence type="predicted"/>
<dbReference type="EMBL" id="BNJF01000007">
    <property type="protein sequence ID" value="GHO50107.1"/>
    <property type="molecule type" value="Genomic_DNA"/>
</dbReference>
<evidence type="ECO:0000256" key="4">
    <source>
        <dbReference type="ARBA" id="ARBA00022741"/>
    </source>
</evidence>
<dbReference type="InterPro" id="IPR008271">
    <property type="entry name" value="Ser/Thr_kinase_AS"/>
</dbReference>
<evidence type="ECO:0000256" key="2">
    <source>
        <dbReference type="ARBA" id="ARBA00022527"/>
    </source>
</evidence>
<dbReference type="Gene3D" id="3.30.200.20">
    <property type="entry name" value="Phosphorylase Kinase, domain 1"/>
    <property type="match status" value="1"/>
</dbReference>
<evidence type="ECO:0000313" key="11">
    <source>
        <dbReference type="EMBL" id="GHO50107.1"/>
    </source>
</evidence>
<reference evidence="11" key="1">
    <citation type="submission" date="2020-10" db="EMBL/GenBank/DDBJ databases">
        <title>Taxonomic study of unclassified bacteria belonging to the class Ktedonobacteria.</title>
        <authorList>
            <person name="Yabe S."/>
            <person name="Wang C.M."/>
            <person name="Zheng Y."/>
            <person name="Sakai Y."/>
            <person name="Cavaletti L."/>
            <person name="Monciardini P."/>
            <person name="Donadio S."/>
        </authorList>
    </citation>
    <scope>NUCLEOTIDE SEQUENCE</scope>
    <source>
        <strain evidence="11">SOSP1-1</strain>
    </source>
</reference>
<evidence type="ECO:0000256" key="8">
    <source>
        <dbReference type="ARBA" id="ARBA00048679"/>
    </source>
</evidence>
<keyword evidence="2" id="KW-0723">Serine/threonine-protein kinase</keyword>
<dbReference type="AlphaFoldDB" id="A0A8J3ICF7"/>
<comment type="catalytic activity">
    <reaction evidence="8">
        <text>L-seryl-[protein] + ATP = O-phospho-L-seryl-[protein] + ADP + H(+)</text>
        <dbReference type="Rhea" id="RHEA:17989"/>
        <dbReference type="Rhea" id="RHEA-COMP:9863"/>
        <dbReference type="Rhea" id="RHEA-COMP:11604"/>
        <dbReference type="ChEBI" id="CHEBI:15378"/>
        <dbReference type="ChEBI" id="CHEBI:29999"/>
        <dbReference type="ChEBI" id="CHEBI:30616"/>
        <dbReference type="ChEBI" id="CHEBI:83421"/>
        <dbReference type="ChEBI" id="CHEBI:456216"/>
        <dbReference type="EC" id="2.7.11.1"/>
    </reaction>
</comment>
<dbReference type="RefSeq" id="WP_220199170.1">
    <property type="nucleotide sequence ID" value="NZ_BNJF01000007.1"/>
</dbReference>
<evidence type="ECO:0000256" key="7">
    <source>
        <dbReference type="ARBA" id="ARBA00047899"/>
    </source>
</evidence>
<dbReference type="Gene3D" id="1.10.510.10">
    <property type="entry name" value="Transferase(Phosphotransferase) domain 1"/>
    <property type="match status" value="1"/>
</dbReference>
<dbReference type="Proteomes" id="UP000612362">
    <property type="component" value="Unassembled WGS sequence"/>
</dbReference>
<dbReference type="SUPFAM" id="SSF56112">
    <property type="entry name" value="Protein kinase-like (PK-like)"/>
    <property type="match status" value="1"/>
</dbReference>
<dbReference type="PROSITE" id="PS00108">
    <property type="entry name" value="PROTEIN_KINASE_ST"/>
    <property type="match status" value="1"/>
</dbReference>
<dbReference type="InterPro" id="IPR000719">
    <property type="entry name" value="Prot_kinase_dom"/>
</dbReference>
<comment type="catalytic activity">
    <reaction evidence="7">
        <text>L-threonyl-[protein] + ATP = O-phospho-L-threonyl-[protein] + ADP + H(+)</text>
        <dbReference type="Rhea" id="RHEA:46608"/>
        <dbReference type="Rhea" id="RHEA-COMP:11060"/>
        <dbReference type="Rhea" id="RHEA-COMP:11605"/>
        <dbReference type="ChEBI" id="CHEBI:15378"/>
        <dbReference type="ChEBI" id="CHEBI:30013"/>
        <dbReference type="ChEBI" id="CHEBI:30616"/>
        <dbReference type="ChEBI" id="CHEBI:61977"/>
        <dbReference type="ChEBI" id="CHEBI:456216"/>
        <dbReference type="EC" id="2.7.11.1"/>
    </reaction>
</comment>
<gene>
    <name evidence="11" type="ORF">KSX_82700</name>
</gene>
<dbReference type="GO" id="GO:0005524">
    <property type="term" value="F:ATP binding"/>
    <property type="evidence" value="ECO:0007669"/>
    <property type="project" value="UniProtKB-UniRule"/>
</dbReference>
<evidence type="ECO:0000256" key="5">
    <source>
        <dbReference type="ARBA" id="ARBA00022777"/>
    </source>
</evidence>
<protein>
    <recommendedName>
        <fullName evidence="1">non-specific serine/threonine protein kinase</fullName>
        <ecNumber evidence="1">2.7.11.1</ecNumber>
    </recommendedName>
</protein>
<dbReference type="CDD" id="cd14014">
    <property type="entry name" value="STKc_PknB_like"/>
    <property type="match status" value="1"/>
</dbReference>
<feature type="binding site" evidence="9">
    <location>
        <position position="48"/>
    </location>
    <ligand>
        <name>ATP</name>
        <dbReference type="ChEBI" id="CHEBI:30616"/>
    </ligand>
</feature>
<name>A0A8J3ICF7_9CHLR</name>
<evidence type="ECO:0000259" key="10">
    <source>
        <dbReference type="PROSITE" id="PS50011"/>
    </source>
</evidence>